<sequence>MARIQFDKYIKVVRSDNVTGFTTLRTYFEEIGIEFQTSCVDTPQQNGRVEHKRRHILNMGRALRFQANPPLTFWGKGSPSCVLRHSERSCQPNTRLKDYICLTARCVDPSASPTIQSSSSDPRWCDAMAKEIVALESNGTWTIEDLPPASMPSDFKAYLSHFHMKDLGWLKYFLGIEIARGPYGLSLTQRKYTLDILSEVGTLGTKPADLSIEQNHNLSLDDGPLFDDLAYYCCLIYLTIIRPELCYVVHILAQFMHSPRDAHWEAALRVLLYLKGHPGQGILLRHDSALHLNVYCDSNWASSPLIRLFTAIFILLGNSNLLENKKATYGFTFFH</sequence>
<comment type="caution">
    <text evidence="1">The sequence shown here is derived from an EMBL/GenBank/DDBJ whole genome shotgun (WGS) entry which is preliminary data.</text>
</comment>
<dbReference type="AlphaFoldDB" id="A0AAW2QKN9"/>
<dbReference type="Gene3D" id="3.30.420.10">
    <property type="entry name" value="Ribonuclease H-like superfamily/Ribonuclease H"/>
    <property type="match status" value="1"/>
</dbReference>
<dbReference type="EMBL" id="JACGWM010000006">
    <property type="protein sequence ID" value="KAL0368437.1"/>
    <property type="molecule type" value="Genomic_DNA"/>
</dbReference>
<reference evidence="1" key="1">
    <citation type="submission" date="2020-06" db="EMBL/GenBank/DDBJ databases">
        <authorList>
            <person name="Li T."/>
            <person name="Hu X."/>
            <person name="Zhang T."/>
            <person name="Song X."/>
            <person name="Zhang H."/>
            <person name="Dai N."/>
            <person name="Sheng W."/>
            <person name="Hou X."/>
            <person name="Wei L."/>
        </authorList>
    </citation>
    <scope>NUCLEOTIDE SEQUENCE</scope>
    <source>
        <strain evidence="1">KEN8</strain>
        <tissue evidence="1">Leaf</tissue>
    </source>
</reference>
<dbReference type="PANTHER" id="PTHR11439:SF470">
    <property type="entry name" value="CYSTEINE-RICH RLK (RECEPTOR-LIKE PROTEIN KINASE) 8"/>
    <property type="match status" value="1"/>
</dbReference>
<accession>A0AAW2QKN9</accession>
<evidence type="ECO:0008006" key="2">
    <source>
        <dbReference type="Google" id="ProtNLM"/>
    </source>
</evidence>
<protein>
    <recommendedName>
        <fullName evidence="2">Integrase catalytic domain-containing protein</fullName>
    </recommendedName>
</protein>
<dbReference type="PANTHER" id="PTHR11439">
    <property type="entry name" value="GAG-POL-RELATED RETROTRANSPOSON"/>
    <property type="match status" value="1"/>
</dbReference>
<reference evidence="1" key="2">
    <citation type="journal article" date="2024" name="Plant">
        <title>Genomic evolution and insights into agronomic trait innovations of Sesamum species.</title>
        <authorList>
            <person name="Miao H."/>
            <person name="Wang L."/>
            <person name="Qu L."/>
            <person name="Liu H."/>
            <person name="Sun Y."/>
            <person name="Le M."/>
            <person name="Wang Q."/>
            <person name="Wei S."/>
            <person name="Zheng Y."/>
            <person name="Lin W."/>
            <person name="Duan Y."/>
            <person name="Cao H."/>
            <person name="Xiong S."/>
            <person name="Wang X."/>
            <person name="Wei L."/>
            <person name="Li C."/>
            <person name="Ma Q."/>
            <person name="Ju M."/>
            <person name="Zhao R."/>
            <person name="Li G."/>
            <person name="Mu C."/>
            <person name="Tian Q."/>
            <person name="Mei H."/>
            <person name="Zhang T."/>
            <person name="Gao T."/>
            <person name="Zhang H."/>
        </authorList>
    </citation>
    <scope>NUCLEOTIDE SEQUENCE</scope>
    <source>
        <strain evidence="1">KEN8</strain>
    </source>
</reference>
<dbReference type="InterPro" id="IPR036397">
    <property type="entry name" value="RNaseH_sf"/>
</dbReference>
<name>A0AAW2QKN9_9LAMI</name>
<dbReference type="GO" id="GO:0003676">
    <property type="term" value="F:nucleic acid binding"/>
    <property type="evidence" value="ECO:0007669"/>
    <property type="project" value="InterPro"/>
</dbReference>
<evidence type="ECO:0000313" key="1">
    <source>
        <dbReference type="EMBL" id="KAL0368437.1"/>
    </source>
</evidence>
<proteinExistence type="predicted"/>
<dbReference type="SUPFAM" id="SSF53098">
    <property type="entry name" value="Ribonuclease H-like"/>
    <property type="match status" value="1"/>
</dbReference>
<organism evidence="1">
    <name type="scientific">Sesamum calycinum</name>
    <dbReference type="NCBI Taxonomy" id="2727403"/>
    <lineage>
        <taxon>Eukaryota</taxon>
        <taxon>Viridiplantae</taxon>
        <taxon>Streptophyta</taxon>
        <taxon>Embryophyta</taxon>
        <taxon>Tracheophyta</taxon>
        <taxon>Spermatophyta</taxon>
        <taxon>Magnoliopsida</taxon>
        <taxon>eudicotyledons</taxon>
        <taxon>Gunneridae</taxon>
        <taxon>Pentapetalae</taxon>
        <taxon>asterids</taxon>
        <taxon>lamiids</taxon>
        <taxon>Lamiales</taxon>
        <taxon>Pedaliaceae</taxon>
        <taxon>Sesamum</taxon>
    </lineage>
</organism>
<dbReference type="InterPro" id="IPR012337">
    <property type="entry name" value="RNaseH-like_sf"/>
</dbReference>
<gene>
    <name evidence="1" type="ORF">Scaly_1062600</name>
</gene>